<keyword evidence="3 5" id="KW-0732">Signal</keyword>
<keyword evidence="2" id="KW-0964">Secreted</keyword>
<protein>
    <recommendedName>
        <fullName evidence="8">Phosphate-induced protein 1</fullName>
    </recommendedName>
</protein>
<dbReference type="Pfam" id="PF04674">
    <property type="entry name" value="Phi_1"/>
    <property type="match status" value="1"/>
</dbReference>
<sequence length="375" mass="40437">MDLTQVKCSALLMMFLLASVVDGARIGPVEKNTIYGGLLARRFLRLVESPETIIDYHNGPVMEGSNGTLPVYVIWYGEFNETDTAAVRDFFASFSPAADGSVTDVAKWWDVTTRFKDATGASVARYVTLVGERNDTYSLGKNLNNSNLEELVQSSLSAFPADPNAVYFVMTAADVQVEGFCMNSCASHFATVPSSTNELQLPYAWVGNAKDQCPGMCAWPFAQPPYMPAQADMPLPPNGNVGVDGMIVHIAYMLAGTATNPFNNAFYQGDAAAPLEAGTACVGSFGVGSYSGYPGELKKDVITGSKYNANGVNDRKFLLPALWDPDTRKCSPLAAYHCGMFEPEKSNNVPNYSPAVTPEAILTVDTIITDRQEVS</sequence>
<evidence type="ECO:0000256" key="5">
    <source>
        <dbReference type="SAM" id="SignalP"/>
    </source>
</evidence>
<evidence type="ECO:0000256" key="1">
    <source>
        <dbReference type="ARBA" id="ARBA00004613"/>
    </source>
</evidence>
<comment type="subcellular location">
    <subcellularLocation>
        <location evidence="1">Secreted</location>
    </subcellularLocation>
</comment>
<accession>A0A176WJN8</accession>
<proteinExistence type="inferred from homology"/>
<comment type="similarity">
    <text evidence="4">Belongs to the EXORDIUM family.</text>
</comment>
<name>A0A176WJN8_MARPO</name>
<dbReference type="EMBL" id="LVLJ01000784">
    <property type="protein sequence ID" value="OAE32565.1"/>
    <property type="molecule type" value="Genomic_DNA"/>
</dbReference>
<reference evidence="6" key="1">
    <citation type="submission" date="2016-03" db="EMBL/GenBank/DDBJ databases">
        <title>Mechanisms controlling the formation of the plant cell surface in tip-growing cells are functionally conserved among land plants.</title>
        <authorList>
            <person name="Honkanen S."/>
            <person name="Jones V.A."/>
            <person name="Morieri G."/>
            <person name="Champion C."/>
            <person name="Hetherington A.J."/>
            <person name="Kelly S."/>
            <person name="Saint-Marcoux D."/>
            <person name="Proust H."/>
            <person name="Prescott H."/>
            <person name="Dolan L."/>
        </authorList>
    </citation>
    <scope>NUCLEOTIDE SEQUENCE [LARGE SCALE GENOMIC DNA]</scope>
    <source>
        <tissue evidence="6">Whole gametophyte</tissue>
    </source>
</reference>
<evidence type="ECO:0000313" key="6">
    <source>
        <dbReference type="EMBL" id="OAE32565.1"/>
    </source>
</evidence>
<comment type="caution">
    <text evidence="6">The sequence shown here is derived from an EMBL/GenBank/DDBJ whole genome shotgun (WGS) entry which is preliminary data.</text>
</comment>
<dbReference type="PANTHER" id="PTHR31279">
    <property type="entry name" value="PROTEIN EXORDIUM-LIKE 5"/>
    <property type="match status" value="1"/>
</dbReference>
<evidence type="ECO:0000256" key="4">
    <source>
        <dbReference type="ARBA" id="ARBA00023591"/>
    </source>
</evidence>
<feature type="signal peptide" evidence="5">
    <location>
        <begin position="1"/>
        <end position="23"/>
    </location>
</feature>
<dbReference type="Proteomes" id="UP000077202">
    <property type="component" value="Unassembled WGS sequence"/>
</dbReference>
<evidence type="ECO:0000256" key="3">
    <source>
        <dbReference type="ARBA" id="ARBA00022729"/>
    </source>
</evidence>
<evidence type="ECO:0000256" key="2">
    <source>
        <dbReference type="ARBA" id="ARBA00022525"/>
    </source>
</evidence>
<dbReference type="AlphaFoldDB" id="A0A176WJN8"/>
<keyword evidence="7" id="KW-1185">Reference proteome</keyword>
<dbReference type="PANTHER" id="PTHR31279:SF58">
    <property type="entry name" value="PROTEIN EXORDIUM-LIKE 2"/>
    <property type="match status" value="1"/>
</dbReference>
<organism evidence="6 7">
    <name type="scientific">Marchantia polymorpha subsp. ruderalis</name>
    <dbReference type="NCBI Taxonomy" id="1480154"/>
    <lineage>
        <taxon>Eukaryota</taxon>
        <taxon>Viridiplantae</taxon>
        <taxon>Streptophyta</taxon>
        <taxon>Embryophyta</taxon>
        <taxon>Marchantiophyta</taxon>
        <taxon>Marchantiopsida</taxon>
        <taxon>Marchantiidae</taxon>
        <taxon>Marchantiales</taxon>
        <taxon>Marchantiaceae</taxon>
        <taxon>Marchantia</taxon>
    </lineage>
</organism>
<feature type="chain" id="PRO_5008052552" description="Phosphate-induced protein 1" evidence="5">
    <location>
        <begin position="24"/>
        <end position="375"/>
    </location>
</feature>
<evidence type="ECO:0000313" key="7">
    <source>
        <dbReference type="Proteomes" id="UP000077202"/>
    </source>
</evidence>
<dbReference type="InterPro" id="IPR006766">
    <property type="entry name" value="EXORDIUM-like"/>
</dbReference>
<evidence type="ECO:0008006" key="8">
    <source>
        <dbReference type="Google" id="ProtNLM"/>
    </source>
</evidence>
<gene>
    <name evidence="6" type="ORF">AXG93_2374s1090</name>
</gene>
<dbReference type="GO" id="GO:0005576">
    <property type="term" value="C:extracellular region"/>
    <property type="evidence" value="ECO:0007669"/>
    <property type="project" value="UniProtKB-SubCell"/>
</dbReference>